<name>A0AAD7H8R6_9AGAR</name>
<gene>
    <name evidence="1" type="ORF">DFH07DRAFT_1015377</name>
</gene>
<dbReference type="PANTHER" id="PTHR46177:SF1">
    <property type="entry name" value="INTEGRASE CATALYTIC DOMAIN-CONTAINING PROTEIN"/>
    <property type="match status" value="1"/>
</dbReference>
<dbReference type="AlphaFoldDB" id="A0AAD7H8R6"/>
<sequence>MVNTAGTNGTDNGERPSDDVLKESLMRYARLQLKVPARLANLASEHNYRIGKTKLNNLNKEFNIPTTRKPPPLPVVTTLVCAKLENDLAQGNGPEAMKTFLALDGYQVPRDTIREVMKDNAPGAAKRRYPGTKDKVTRKNLTAQGVFQELHCDGHEKLGSAALRMGPVGIAIYGFRDKGSGTDCGLRAVPDARHAVVIGHLYLYLVLEFGAFPMQITVDKGSETGEMYAAQVALRETVTPDIDPLKFPPVVALKSTNNIPIENLWKWLRKTCGRSLREWIEDGKTNGIFNPGSMIHVHLFHWLWSQIVQIALDQFTDYWNYHKSHNNPHKDLPSGVPPLEIFRNPQAYRLAWLGTPVEADVVDALRENLTCSREEAFQWVPEEFDTAANQVYADLRCPKLEPSRGWTIFGQMAPQLENVFDI</sequence>
<dbReference type="PANTHER" id="PTHR46177">
    <property type="entry name" value="INTEGRASE CATALYTIC DOMAIN-CONTAINING PROTEIN"/>
    <property type="match status" value="1"/>
</dbReference>
<accession>A0AAD7H8R6</accession>
<keyword evidence="2" id="KW-1185">Reference proteome</keyword>
<dbReference type="Proteomes" id="UP001215280">
    <property type="component" value="Unassembled WGS sequence"/>
</dbReference>
<reference evidence="1" key="1">
    <citation type="submission" date="2023-03" db="EMBL/GenBank/DDBJ databases">
        <title>Massive genome expansion in bonnet fungi (Mycena s.s.) driven by repeated elements and novel gene families across ecological guilds.</title>
        <authorList>
            <consortium name="Lawrence Berkeley National Laboratory"/>
            <person name="Harder C.B."/>
            <person name="Miyauchi S."/>
            <person name="Viragh M."/>
            <person name="Kuo A."/>
            <person name="Thoen E."/>
            <person name="Andreopoulos B."/>
            <person name="Lu D."/>
            <person name="Skrede I."/>
            <person name="Drula E."/>
            <person name="Henrissat B."/>
            <person name="Morin E."/>
            <person name="Kohler A."/>
            <person name="Barry K."/>
            <person name="LaButti K."/>
            <person name="Morin E."/>
            <person name="Salamov A."/>
            <person name="Lipzen A."/>
            <person name="Mereny Z."/>
            <person name="Hegedus B."/>
            <person name="Baldrian P."/>
            <person name="Stursova M."/>
            <person name="Weitz H."/>
            <person name="Taylor A."/>
            <person name="Grigoriev I.V."/>
            <person name="Nagy L.G."/>
            <person name="Martin F."/>
            <person name="Kauserud H."/>
        </authorList>
    </citation>
    <scope>NUCLEOTIDE SEQUENCE</scope>
    <source>
        <strain evidence="1">CBHHK188m</strain>
    </source>
</reference>
<protein>
    <submittedName>
        <fullName evidence="1">Uncharacterized protein</fullName>
    </submittedName>
</protein>
<dbReference type="EMBL" id="JARJLG010000352">
    <property type="protein sequence ID" value="KAJ7715227.1"/>
    <property type="molecule type" value="Genomic_DNA"/>
</dbReference>
<proteinExistence type="predicted"/>
<comment type="caution">
    <text evidence="1">The sequence shown here is derived from an EMBL/GenBank/DDBJ whole genome shotgun (WGS) entry which is preliminary data.</text>
</comment>
<evidence type="ECO:0000313" key="2">
    <source>
        <dbReference type="Proteomes" id="UP001215280"/>
    </source>
</evidence>
<evidence type="ECO:0000313" key="1">
    <source>
        <dbReference type="EMBL" id="KAJ7715227.1"/>
    </source>
</evidence>
<organism evidence="1 2">
    <name type="scientific">Mycena maculata</name>
    <dbReference type="NCBI Taxonomy" id="230809"/>
    <lineage>
        <taxon>Eukaryota</taxon>
        <taxon>Fungi</taxon>
        <taxon>Dikarya</taxon>
        <taxon>Basidiomycota</taxon>
        <taxon>Agaricomycotina</taxon>
        <taxon>Agaricomycetes</taxon>
        <taxon>Agaricomycetidae</taxon>
        <taxon>Agaricales</taxon>
        <taxon>Marasmiineae</taxon>
        <taxon>Mycenaceae</taxon>
        <taxon>Mycena</taxon>
    </lineage>
</organism>